<dbReference type="Pfam" id="PF24623">
    <property type="entry name" value="Phage_zn_bind_8"/>
    <property type="match status" value="1"/>
</dbReference>
<evidence type="ECO:0000313" key="4">
    <source>
        <dbReference type="Proteomes" id="UP001600424"/>
    </source>
</evidence>
<dbReference type="Proteomes" id="UP001600424">
    <property type="component" value="Unassembled WGS sequence"/>
</dbReference>
<organism evidence="3 4">
    <name type="scientific">Streptomyces wedmorensis</name>
    <dbReference type="NCBI Taxonomy" id="43759"/>
    <lineage>
        <taxon>Bacteria</taxon>
        <taxon>Bacillati</taxon>
        <taxon>Actinomycetota</taxon>
        <taxon>Actinomycetes</taxon>
        <taxon>Kitasatosporales</taxon>
        <taxon>Streptomycetaceae</taxon>
        <taxon>Streptomyces</taxon>
    </lineage>
</organism>
<protein>
    <submittedName>
        <fullName evidence="3">Cell surface glycoprotein</fullName>
    </submittedName>
</protein>
<evidence type="ECO:0000256" key="1">
    <source>
        <dbReference type="SAM" id="MobiDB-lite"/>
    </source>
</evidence>
<name>A0ABW6J6E9_STRWE</name>
<accession>A0ABW6J6E9</accession>
<evidence type="ECO:0000259" key="2">
    <source>
        <dbReference type="Pfam" id="PF24623"/>
    </source>
</evidence>
<dbReference type="RefSeq" id="WP_386253323.1">
    <property type="nucleotide sequence ID" value="NZ_JBHTRV010000055.1"/>
</dbReference>
<dbReference type="EMBL" id="JBHTRV010000055">
    <property type="protein sequence ID" value="MFE5985518.1"/>
    <property type="molecule type" value="Genomic_DNA"/>
</dbReference>
<keyword evidence="4" id="KW-1185">Reference proteome</keyword>
<evidence type="ECO:0000313" key="3">
    <source>
        <dbReference type="EMBL" id="MFE5985518.1"/>
    </source>
</evidence>
<comment type="caution">
    <text evidence="3">The sequence shown here is derived from an EMBL/GenBank/DDBJ whole genome shotgun (WGS) entry which is preliminary data.</text>
</comment>
<proteinExistence type="predicted"/>
<sequence length="239" mass="26581">MTREEVAVLLAYAVSLDPRTAPTTEAEATERLTQWLTLLADVPPTAPHPEGRHWDATQAVRHYIASSPYPIKPSDVSSLWHAFRRDVLSRHMDPLPDVDPDDEEAYRTAIADHRRAIETGRTVATPRALMPGEAGTREQREQANAARLAALGTYMPRTVKDALATLRPVRAERERLAREGKPDALDVPCTWCKAETGQPCRDMRLNPTTQATAVRRRATPHPSRLDAATAHRHAQETAV</sequence>
<gene>
    <name evidence="3" type="ORF">ACFQ63_38270</name>
</gene>
<dbReference type="InterPro" id="IPR056911">
    <property type="entry name" value="Phage_Znf_bind_put"/>
</dbReference>
<feature type="domain" description="DNA-binding phage zinc finger" evidence="2">
    <location>
        <begin position="173"/>
        <end position="237"/>
    </location>
</feature>
<feature type="region of interest" description="Disordered" evidence="1">
    <location>
        <begin position="210"/>
        <end position="239"/>
    </location>
</feature>
<reference evidence="3 4" key="1">
    <citation type="submission" date="2024-09" db="EMBL/GenBank/DDBJ databases">
        <title>The Natural Products Discovery Center: Release of the First 8490 Sequenced Strains for Exploring Actinobacteria Biosynthetic Diversity.</title>
        <authorList>
            <person name="Kalkreuter E."/>
            <person name="Kautsar S.A."/>
            <person name="Yang D."/>
            <person name="Bader C.D."/>
            <person name="Teijaro C.N."/>
            <person name="Fluegel L."/>
            <person name="Davis C.M."/>
            <person name="Simpson J.R."/>
            <person name="Lauterbach L."/>
            <person name="Steele A.D."/>
            <person name="Gui C."/>
            <person name="Meng S."/>
            <person name="Li G."/>
            <person name="Viehrig K."/>
            <person name="Ye F."/>
            <person name="Su P."/>
            <person name="Kiefer A.F."/>
            <person name="Nichols A."/>
            <person name="Cepeda A.J."/>
            <person name="Yan W."/>
            <person name="Fan B."/>
            <person name="Jiang Y."/>
            <person name="Adhikari A."/>
            <person name="Zheng C.-J."/>
            <person name="Schuster L."/>
            <person name="Cowan T.M."/>
            <person name="Smanski M.J."/>
            <person name="Chevrette M.G."/>
            <person name="De Carvalho L.P.S."/>
            <person name="Shen B."/>
        </authorList>
    </citation>
    <scope>NUCLEOTIDE SEQUENCE [LARGE SCALE GENOMIC DNA]</scope>
    <source>
        <strain evidence="3 4">NPDC056472</strain>
    </source>
</reference>